<dbReference type="Pfam" id="PF16918">
    <property type="entry name" value="PknG_TPR"/>
    <property type="match status" value="1"/>
</dbReference>
<dbReference type="InterPro" id="IPR008271">
    <property type="entry name" value="Ser/Thr_kinase_AS"/>
</dbReference>
<dbReference type="InterPro" id="IPR031636">
    <property type="entry name" value="PknG_TPR"/>
</dbReference>
<dbReference type="GO" id="GO:0005524">
    <property type="term" value="F:ATP binding"/>
    <property type="evidence" value="ECO:0007669"/>
    <property type="project" value="UniProtKB-KW"/>
</dbReference>
<dbReference type="InterPro" id="IPR011009">
    <property type="entry name" value="Kinase-like_dom_sf"/>
</dbReference>
<reference evidence="12" key="1">
    <citation type="submission" date="2015-11" db="EMBL/GenBank/DDBJ databases">
        <authorList>
            <person name="Varghese N."/>
        </authorList>
    </citation>
    <scope>NUCLEOTIDE SEQUENCE [LARGE SCALE GENOMIC DNA]</scope>
    <source>
        <strain evidence="12">DSM 45899</strain>
    </source>
</reference>
<evidence type="ECO:0000256" key="4">
    <source>
        <dbReference type="ARBA" id="ARBA00022741"/>
    </source>
</evidence>
<feature type="compositionally biased region" description="Basic and acidic residues" evidence="9">
    <location>
        <begin position="33"/>
        <end position="59"/>
    </location>
</feature>
<evidence type="ECO:0000313" key="11">
    <source>
        <dbReference type="EMBL" id="CUU57129.1"/>
    </source>
</evidence>
<dbReference type="PROSITE" id="PS00108">
    <property type="entry name" value="PROTEIN_KINASE_ST"/>
    <property type="match status" value="1"/>
</dbReference>
<dbReference type="PANTHER" id="PTHR24363">
    <property type="entry name" value="SERINE/THREONINE PROTEIN KINASE"/>
    <property type="match status" value="1"/>
</dbReference>
<dbReference type="PANTHER" id="PTHR24363:SF0">
    <property type="entry name" value="SERINE_THREONINE KINASE LIKE DOMAIN CONTAINING 1"/>
    <property type="match status" value="1"/>
</dbReference>
<keyword evidence="5 11" id="KW-0418">Kinase</keyword>
<dbReference type="SMART" id="SM00220">
    <property type="entry name" value="S_TKc"/>
    <property type="match status" value="1"/>
</dbReference>
<accession>A0A0S4QPI1</accession>
<keyword evidence="4" id="KW-0547">Nucleotide-binding</keyword>
<evidence type="ECO:0000256" key="1">
    <source>
        <dbReference type="ARBA" id="ARBA00012513"/>
    </source>
</evidence>
<evidence type="ECO:0000256" key="3">
    <source>
        <dbReference type="ARBA" id="ARBA00022679"/>
    </source>
</evidence>
<keyword evidence="6" id="KW-0067">ATP-binding</keyword>
<dbReference type="InterPro" id="IPR000719">
    <property type="entry name" value="Prot_kinase_dom"/>
</dbReference>
<dbReference type="GO" id="GO:0004674">
    <property type="term" value="F:protein serine/threonine kinase activity"/>
    <property type="evidence" value="ECO:0007669"/>
    <property type="project" value="UniProtKB-KW"/>
</dbReference>
<evidence type="ECO:0000256" key="8">
    <source>
        <dbReference type="ARBA" id="ARBA00048679"/>
    </source>
</evidence>
<dbReference type="EMBL" id="FAOZ01000010">
    <property type="protein sequence ID" value="CUU57129.1"/>
    <property type="molecule type" value="Genomic_DNA"/>
</dbReference>
<dbReference type="AlphaFoldDB" id="A0A0S4QPI1"/>
<evidence type="ECO:0000313" key="12">
    <source>
        <dbReference type="Proteomes" id="UP000198802"/>
    </source>
</evidence>
<feature type="region of interest" description="Disordered" evidence="9">
    <location>
        <begin position="26"/>
        <end position="80"/>
    </location>
</feature>
<protein>
    <recommendedName>
        <fullName evidence="1">non-specific serine/threonine protein kinase</fullName>
        <ecNumber evidence="1">2.7.11.1</ecNumber>
    </recommendedName>
</protein>
<feature type="domain" description="Protein kinase" evidence="10">
    <location>
        <begin position="130"/>
        <end position="385"/>
    </location>
</feature>
<dbReference type="PROSITE" id="PS50011">
    <property type="entry name" value="PROTEIN_KINASE_DOM"/>
    <property type="match status" value="1"/>
</dbReference>
<comment type="catalytic activity">
    <reaction evidence="7">
        <text>L-threonyl-[protein] + ATP = O-phospho-L-threonyl-[protein] + ADP + H(+)</text>
        <dbReference type="Rhea" id="RHEA:46608"/>
        <dbReference type="Rhea" id="RHEA-COMP:11060"/>
        <dbReference type="Rhea" id="RHEA-COMP:11605"/>
        <dbReference type="ChEBI" id="CHEBI:15378"/>
        <dbReference type="ChEBI" id="CHEBI:30013"/>
        <dbReference type="ChEBI" id="CHEBI:30616"/>
        <dbReference type="ChEBI" id="CHEBI:61977"/>
        <dbReference type="ChEBI" id="CHEBI:456216"/>
        <dbReference type="EC" id="2.7.11.1"/>
    </reaction>
</comment>
<dbReference type="SUPFAM" id="SSF48452">
    <property type="entry name" value="TPR-like"/>
    <property type="match status" value="1"/>
</dbReference>
<dbReference type="Gene3D" id="1.10.510.10">
    <property type="entry name" value="Transferase(Phosphotransferase) domain 1"/>
    <property type="match status" value="1"/>
</dbReference>
<organism evidence="11 12">
    <name type="scientific">Parafrankia irregularis</name>
    <dbReference type="NCBI Taxonomy" id="795642"/>
    <lineage>
        <taxon>Bacteria</taxon>
        <taxon>Bacillati</taxon>
        <taxon>Actinomycetota</taxon>
        <taxon>Actinomycetes</taxon>
        <taxon>Frankiales</taxon>
        <taxon>Frankiaceae</taxon>
        <taxon>Parafrankia</taxon>
    </lineage>
</organism>
<dbReference type="Proteomes" id="UP000198802">
    <property type="component" value="Unassembled WGS sequence"/>
</dbReference>
<dbReference type="InterPro" id="IPR011990">
    <property type="entry name" value="TPR-like_helical_dom_sf"/>
</dbReference>
<keyword evidence="2" id="KW-0723">Serine/threonine-protein kinase</keyword>
<gene>
    <name evidence="11" type="ORF">Ga0074812_110144</name>
</gene>
<comment type="catalytic activity">
    <reaction evidence="8">
        <text>L-seryl-[protein] + ATP = O-phospho-L-seryl-[protein] + ADP + H(+)</text>
        <dbReference type="Rhea" id="RHEA:17989"/>
        <dbReference type="Rhea" id="RHEA-COMP:9863"/>
        <dbReference type="Rhea" id="RHEA-COMP:11604"/>
        <dbReference type="ChEBI" id="CHEBI:15378"/>
        <dbReference type="ChEBI" id="CHEBI:29999"/>
        <dbReference type="ChEBI" id="CHEBI:30616"/>
        <dbReference type="ChEBI" id="CHEBI:83421"/>
        <dbReference type="ChEBI" id="CHEBI:456216"/>
        <dbReference type="EC" id="2.7.11.1"/>
    </reaction>
</comment>
<keyword evidence="3" id="KW-0808">Transferase</keyword>
<evidence type="ECO:0000259" key="10">
    <source>
        <dbReference type="PROSITE" id="PS50011"/>
    </source>
</evidence>
<name>A0A0S4QPI1_9ACTN</name>
<dbReference type="CDD" id="cd14014">
    <property type="entry name" value="STKc_PknB_like"/>
    <property type="match status" value="1"/>
</dbReference>
<evidence type="ECO:0000256" key="9">
    <source>
        <dbReference type="SAM" id="MobiDB-lite"/>
    </source>
</evidence>
<keyword evidence="12" id="KW-1185">Reference proteome</keyword>
<evidence type="ECO:0000256" key="6">
    <source>
        <dbReference type="ARBA" id="ARBA00022840"/>
    </source>
</evidence>
<dbReference type="Gene3D" id="3.30.200.20">
    <property type="entry name" value="Phosphorylase Kinase, domain 1"/>
    <property type="match status" value="1"/>
</dbReference>
<dbReference type="Gene3D" id="1.25.40.10">
    <property type="entry name" value="Tetratricopeptide repeat domain"/>
    <property type="match status" value="1"/>
</dbReference>
<dbReference type="RefSeq" id="WP_091278156.1">
    <property type="nucleotide sequence ID" value="NZ_FAOZ01000010.1"/>
</dbReference>
<proteinExistence type="predicted"/>
<dbReference type="Pfam" id="PF00069">
    <property type="entry name" value="Pkinase"/>
    <property type="match status" value="1"/>
</dbReference>
<evidence type="ECO:0000256" key="7">
    <source>
        <dbReference type="ARBA" id="ARBA00047899"/>
    </source>
</evidence>
<sequence>MSNEPSGVACVRPRCNGKGIIGPRGRCTVCGHPPERQRETRGDRPPPHERWEAPIDRTRPPSVANDSASGPPPVISDERVPPDDWRCEGCGHSLGAAAVADGRCPGCGHPLSPAPSTLALRTDDLVEGRYRILGRMARGGQGWIYAAKDERSGIWVVLKGLLDTGDTRARIAAERERVFLTAVEHPDIVRIRDFVTHNGAEYIVMDYVRGDSLEKMRRDQNGRLDPADATRHVQQLLPALRYLHERGLVYCDLKPENVMVRSDAITLIDLGGARRADDLVSPYLSTPGFRAPEIDDAHASGGTGSAPRAYPSVASDIYAVGRTLAVLLLGTGWGLTGEHRHSLPARDEHQVFRDHESLHRLLLRATEQDPAARFTDIAELEHEVLGVTHEILARQGSRRKIDRALPPPLSRRFTPMPYLTGEDDDPPPDAILPSPQVDPDDPAAAALAAIPADGDPSTIARMLAELTPMTAEVQLRRVRFELDAGRPGKARDLLEKIARDGGARGGLNDPSRPAGWRVDWYRGLVALAEGKPADAAEPFDRVFSAVPGELAPRLALAVAYERAGDHDRAAEYYDVVSVADRSAIGAAFGLARCRSKPTDRIAAYARVPETSRFHPEARARMVEALVASLTAELDTSTPRDRSMELAEERLDRACRLLRNGEREMTAPRRLGLRLRIFRVASALLAAGALPATGTVLGHPCDPDSLRLAVEKTLLELASHTEDRRTRVRLVDEATRIRRWTWY</sequence>
<evidence type="ECO:0000256" key="5">
    <source>
        <dbReference type="ARBA" id="ARBA00022777"/>
    </source>
</evidence>
<evidence type="ECO:0000256" key="2">
    <source>
        <dbReference type="ARBA" id="ARBA00022527"/>
    </source>
</evidence>
<dbReference type="SUPFAM" id="SSF56112">
    <property type="entry name" value="Protein kinase-like (PK-like)"/>
    <property type="match status" value="1"/>
</dbReference>
<dbReference type="EC" id="2.7.11.1" evidence="1"/>